<evidence type="ECO:0000256" key="6">
    <source>
        <dbReference type="SAM" id="MobiDB-lite"/>
    </source>
</evidence>
<keyword evidence="1" id="KW-0493">Microtubule</keyword>
<protein>
    <submittedName>
        <fullName evidence="7">Uncharacterized protein</fullName>
    </submittedName>
</protein>
<evidence type="ECO:0000256" key="2">
    <source>
        <dbReference type="ARBA" id="ARBA00022741"/>
    </source>
</evidence>
<dbReference type="Proteomes" id="UP001164935">
    <property type="component" value="Chromosome"/>
</dbReference>
<keyword evidence="8" id="KW-1185">Reference proteome</keyword>
<evidence type="ECO:0000256" key="4">
    <source>
        <dbReference type="ARBA" id="ARBA00023054"/>
    </source>
</evidence>
<gene>
    <name evidence="7" type="ORF">M0220_13450</name>
</gene>
<keyword evidence="4" id="KW-0175">Coiled coil</keyword>
<dbReference type="InterPro" id="IPR044986">
    <property type="entry name" value="KIF15/KIN-12"/>
</dbReference>
<dbReference type="PANTHER" id="PTHR37739">
    <property type="entry name" value="KINESIN-LIKE PROTEIN KIN-12D"/>
    <property type="match status" value="1"/>
</dbReference>
<dbReference type="RefSeq" id="WP_264017911.1">
    <property type="nucleotide sequence ID" value="NZ_CP096973.1"/>
</dbReference>
<dbReference type="EMBL" id="CP096973">
    <property type="protein sequence ID" value="UYO73874.1"/>
    <property type="molecule type" value="Genomic_DNA"/>
</dbReference>
<dbReference type="GO" id="GO:0005874">
    <property type="term" value="C:microtubule"/>
    <property type="evidence" value="ECO:0007669"/>
    <property type="project" value="UniProtKB-KW"/>
</dbReference>
<name>A0AA46TPJ5_9GAMM</name>
<keyword evidence="5" id="KW-0505">Motor protein</keyword>
<proteinExistence type="predicted"/>
<dbReference type="PANTHER" id="PTHR37739:SF8">
    <property type="entry name" value="KINESIN-LIKE PROTEIN KIN-12D"/>
    <property type="match status" value="1"/>
</dbReference>
<reference evidence="7" key="1">
    <citation type="submission" date="2022-05" db="EMBL/GenBank/DDBJ databases">
        <title>Complete sequence of a novel PHA-producing Halomonas strain.</title>
        <authorList>
            <person name="Zheng Z."/>
        </authorList>
    </citation>
    <scope>NUCLEOTIDE SEQUENCE</scope>
    <source>
        <strain evidence="7">ZZQ-149</strain>
    </source>
</reference>
<feature type="region of interest" description="Disordered" evidence="6">
    <location>
        <begin position="341"/>
        <end position="370"/>
    </location>
</feature>
<evidence type="ECO:0000256" key="3">
    <source>
        <dbReference type="ARBA" id="ARBA00022840"/>
    </source>
</evidence>
<dbReference type="KEGG" id="hqn:M0220_13450"/>
<feature type="compositionally biased region" description="Low complexity" evidence="6">
    <location>
        <begin position="278"/>
        <end position="287"/>
    </location>
</feature>
<evidence type="ECO:0000256" key="1">
    <source>
        <dbReference type="ARBA" id="ARBA00022701"/>
    </source>
</evidence>
<feature type="region of interest" description="Disordered" evidence="6">
    <location>
        <begin position="278"/>
        <end position="308"/>
    </location>
</feature>
<keyword evidence="2" id="KW-0547">Nucleotide-binding</keyword>
<keyword evidence="3" id="KW-0067">ATP-binding</keyword>
<dbReference type="GO" id="GO:0005524">
    <property type="term" value="F:ATP binding"/>
    <property type="evidence" value="ECO:0007669"/>
    <property type="project" value="UniProtKB-KW"/>
</dbReference>
<organism evidence="7 8">
    <name type="scientific">Halomonas qinghailakensis</name>
    <dbReference type="NCBI Taxonomy" id="2937790"/>
    <lineage>
        <taxon>Bacteria</taxon>
        <taxon>Pseudomonadati</taxon>
        <taxon>Pseudomonadota</taxon>
        <taxon>Gammaproteobacteria</taxon>
        <taxon>Oceanospirillales</taxon>
        <taxon>Halomonadaceae</taxon>
        <taxon>Halomonas</taxon>
    </lineage>
</organism>
<sequence>MSMILHIGAGQASELPQWRKSGATRIVLVEPNPMLAQQLRHKAADDATLTIVEAAVTPSSANTQLYEYNLPEANSLRPATGLKSLFPGLKTTATHSVATLTPTQLLADYGPAQGERAQLVLQTPGEEGAILKELIETGQLNQFQQLHLYANPEPYYQGSIAAKDILQQLAEAGFDITDVNQQDPDWPHWQLTRHPLKDQLLSLQEETAALKQQLQERQQQLETNQQQSKKHQQKAEEAAQQAQAQLKEKTDQLARLHPQFKQQQEEVAALKQQLQERQQQLEASQQQSKKHQQKAEETAEQAQAQLKEKTDQLAQLHTQLKQQQEEVAALKQQLQERQQQLEASQQQSKKHQQKAEEAAQQAQAQLKEKANQLAEAHAQCQQLKEETETLQIQLNQAQKASQQHQQTQSETAKQLKQAQQQQANTQQTLAATESKLKQVEEQRQAEKTAHQELQHKFEETHGWFVGRKQQAEERAEKLKSLQNELAVKAEQAASLEEKLKASEEEREKYINYFANRKKQHEESQAQLTEAQQTLKEKDITIRQLSEQLTTLQQSNERFGQLESKLESLFGEQRSYIQQTTNALGQHVTRSARQQRDEHALTHYLQHGQRPVSTQLPPGYAVALLEHYDATQHDAVVVLGSAHTTELMAQGMFNIRSQAPRLQSSPHESTENEVTLSHADLPQAIVSIEHQNAASEALKQRLHNKGTARAVNTVYAPWVECQANGQTALFYAVEPTLQRLNQWLSENGRVLVIVGEDLPQAGHSREIALALLLQQLPTQRLDMVLEGNQHPQETSLKESWDKLLETRQRPCQWLTLPNAYSLRVEG</sequence>
<feature type="region of interest" description="Disordered" evidence="6">
    <location>
        <begin position="216"/>
        <end position="248"/>
    </location>
</feature>
<feature type="compositionally biased region" description="Low complexity" evidence="6">
    <location>
        <begin position="216"/>
        <end position="227"/>
    </location>
</feature>
<evidence type="ECO:0000313" key="8">
    <source>
        <dbReference type="Proteomes" id="UP001164935"/>
    </source>
</evidence>
<accession>A0AA46TPJ5</accession>
<evidence type="ECO:0000313" key="7">
    <source>
        <dbReference type="EMBL" id="UYO73874.1"/>
    </source>
</evidence>
<dbReference type="AlphaFoldDB" id="A0AA46TPJ5"/>
<evidence type="ECO:0000256" key="5">
    <source>
        <dbReference type="ARBA" id="ARBA00023175"/>
    </source>
</evidence>